<organism evidence="2">
    <name type="scientific">Fagus sylvatica</name>
    <name type="common">Beechnut</name>
    <dbReference type="NCBI Taxonomy" id="28930"/>
    <lineage>
        <taxon>Eukaryota</taxon>
        <taxon>Viridiplantae</taxon>
        <taxon>Streptophyta</taxon>
        <taxon>Embryophyta</taxon>
        <taxon>Tracheophyta</taxon>
        <taxon>Spermatophyta</taxon>
        <taxon>Magnoliopsida</taxon>
        <taxon>eudicotyledons</taxon>
        <taxon>Gunneridae</taxon>
        <taxon>Pentapetalae</taxon>
        <taxon>rosids</taxon>
        <taxon>fabids</taxon>
        <taxon>Fagales</taxon>
        <taxon>Fagaceae</taxon>
        <taxon>Fagus</taxon>
    </lineage>
</organism>
<feature type="region of interest" description="Disordered" evidence="1">
    <location>
        <begin position="314"/>
        <end position="360"/>
    </location>
</feature>
<sequence>MSLSLSPANLHKLITIVSVKLKASNYLIWQMQILPLIQSLQLMNHLTNAAPDSMILKESGDLIPNPKIQEWRNTDLLLRSWITGTLSEEALGHVVGMTTAREVWTSLEVAYLQAMKEREIQLKRQLQMPKKEGTSLGEYLMQFKSLRDSLAAIHKPVSDEDKTVQLSHCLGKKYEVFNTTMLSKPLSPTFNQFITALQGYDMRMTTYESTENLSQALVSTTLSDTQDQDPTWYTDTGATSHMTYDKGTPEQNGIAERKHRHLVHHTSSSNSPQVRSIPSLLGSPALAICPAPPSVLTPAPLLVLCAPESSSPSTDISVALQSVSPAPSPSTKPLMELSSSDDSPTSPVAAPASSSTDSTPLSGELFIDLPIAPAPAPPALTNMHPMLTRKKAREQLSLVALKVTDSTEPKSVKSALLSPHWLSYA</sequence>
<name>A0A2N9HE41_FAGSY</name>
<dbReference type="EMBL" id="OIVN01003305">
    <property type="protein sequence ID" value="SPD10185.1"/>
    <property type="molecule type" value="Genomic_DNA"/>
</dbReference>
<dbReference type="AlphaFoldDB" id="A0A2N9HE41"/>
<evidence type="ECO:0000313" key="2">
    <source>
        <dbReference type="EMBL" id="SPD10185.1"/>
    </source>
</evidence>
<dbReference type="PANTHER" id="PTHR47481:SF10">
    <property type="entry name" value="COPIA-LIKE POLYPROTEIN_RETROTRANSPOSON"/>
    <property type="match status" value="1"/>
</dbReference>
<feature type="compositionally biased region" description="Low complexity" evidence="1">
    <location>
        <begin position="338"/>
        <end position="359"/>
    </location>
</feature>
<feature type="compositionally biased region" description="Polar residues" evidence="1">
    <location>
        <begin position="314"/>
        <end position="331"/>
    </location>
</feature>
<accession>A0A2N9HE41</accession>
<evidence type="ECO:0000256" key="1">
    <source>
        <dbReference type="SAM" id="MobiDB-lite"/>
    </source>
</evidence>
<dbReference type="Pfam" id="PF14223">
    <property type="entry name" value="Retrotran_gag_2"/>
    <property type="match status" value="1"/>
</dbReference>
<gene>
    <name evidence="2" type="ORF">FSB_LOCUS38067</name>
</gene>
<protein>
    <recommendedName>
        <fullName evidence="3">Retrotransposon Copia-like N-terminal domain-containing protein</fullName>
    </recommendedName>
</protein>
<dbReference type="PANTHER" id="PTHR47481">
    <property type="match status" value="1"/>
</dbReference>
<proteinExistence type="predicted"/>
<evidence type="ECO:0008006" key="3">
    <source>
        <dbReference type="Google" id="ProtNLM"/>
    </source>
</evidence>
<reference evidence="2" key="1">
    <citation type="submission" date="2018-02" db="EMBL/GenBank/DDBJ databases">
        <authorList>
            <person name="Cohen D.B."/>
            <person name="Kent A.D."/>
        </authorList>
    </citation>
    <scope>NUCLEOTIDE SEQUENCE</scope>
</reference>